<dbReference type="InParanoid" id="A0A024GJQ9"/>
<reference evidence="1 2" key="1">
    <citation type="submission" date="2012-05" db="EMBL/GenBank/DDBJ databases">
        <title>Recombination and specialization in a pathogen metapopulation.</title>
        <authorList>
            <person name="Gardiner A."/>
            <person name="Kemen E."/>
            <person name="Schultz-Larsen T."/>
            <person name="MacLean D."/>
            <person name="Van Oosterhout C."/>
            <person name="Jones J.D.G."/>
        </authorList>
    </citation>
    <scope>NUCLEOTIDE SEQUENCE [LARGE SCALE GENOMIC DNA]</scope>
    <source>
        <strain evidence="1 2">Ac Nc2</strain>
    </source>
</reference>
<protein>
    <submittedName>
        <fullName evidence="1">Uncharacterized protein</fullName>
    </submittedName>
</protein>
<dbReference type="EMBL" id="CAIX01000132">
    <property type="protein sequence ID" value="CCI46564.1"/>
    <property type="molecule type" value="Genomic_DNA"/>
</dbReference>
<keyword evidence="2" id="KW-1185">Reference proteome</keyword>
<name>A0A024GJQ9_9STRA</name>
<accession>A0A024GJQ9</accession>
<evidence type="ECO:0000313" key="1">
    <source>
        <dbReference type="EMBL" id="CCI46564.1"/>
    </source>
</evidence>
<dbReference type="SUPFAM" id="SSF56112">
    <property type="entry name" value="Protein kinase-like (PK-like)"/>
    <property type="match status" value="1"/>
</dbReference>
<dbReference type="OrthoDB" id="4062651at2759"/>
<evidence type="ECO:0000313" key="2">
    <source>
        <dbReference type="Proteomes" id="UP000053237"/>
    </source>
</evidence>
<proteinExistence type="predicted"/>
<gene>
    <name evidence="1" type="ORF">BN9_075070</name>
</gene>
<organism evidence="1 2">
    <name type="scientific">Albugo candida</name>
    <dbReference type="NCBI Taxonomy" id="65357"/>
    <lineage>
        <taxon>Eukaryota</taxon>
        <taxon>Sar</taxon>
        <taxon>Stramenopiles</taxon>
        <taxon>Oomycota</taxon>
        <taxon>Peronosporomycetes</taxon>
        <taxon>Albuginales</taxon>
        <taxon>Albuginaceae</taxon>
        <taxon>Albugo</taxon>
    </lineage>
</organism>
<dbReference type="InterPro" id="IPR011009">
    <property type="entry name" value="Kinase-like_dom_sf"/>
</dbReference>
<dbReference type="AlphaFoldDB" id="A0A024GJQ9"/>
<sequence>MRLWKRTYEFPCHNQCWCVSFEWRCKKTGLQVLKDEVELDNKIVNAGTTFKLFFDLVYHSIIVPFIVEKSDHEVAPWKSSIREILWSLNVIKMIGTGSSFTGCNEAANREFNAEIAIVSLVGSHPSLVICLAVSLQPLSIIMEYLPFSLFTIIPVELGKKSDHYGKLTSNIFITEFNCCISSTLPRDYNTCIHSMSFIGNDTNFMQRHELTSEAIEISNHCRAKVAGTRTFYQYLNLMSETLDFGVARVAHSEHMTGSCGTYQWMAPYA</sequence>
<comment type="caution">
    <text evidence="1">The sequence shown here is derived from an EMBL/GenBank/DDBJ whole genome shotgun (WGS) entry which is preliminary data.</text>
</comment>
<dbReference type="Proteomes" id="UP000053237">
    <property type="component" value="Unassembled WGS sequence"/>
</dbReference>